<dbReference type="RefSeq" id="WP_084292614.1">
    <property type="nucleotide sequence ID" value="NZ_FWYB01000029.1"/>
</dbReference>
<dbReference type="InterPro" id="IPR012347">
    <property type="entry name" value="Ferritin-like"/>
</dbReference>
<dbReference type="PANTHER" id="PTHR38593:SF1">
    <property type="entry name" value="BLR2558 PROTEIN"/>
    <property type="match status" value="1"/>
</dbReference>
<evidence type="ECO:0000313" key="3">
    <source>
        <dbReference type="Proteomes" id="UP000192678"/>
    </source>
</evidence>
<dbReference type="Gene3D" id="1.20.1260.10">
    <property type="match status" value="1"/>
</dbReference>
<feature type="domain" description="DUF4142" evidence="1">
    <location>
        <begin position="48"/>
        <end position="177"/>
    </location>
</feature>
<evidence type="ECO:0000259" key="1">
    <source>
        <dbReference type="Pfam" id="PF13628"/>
    </source>
</evidence>
<dbReference type="STRING" id="475255.SAMN04488101_1292"/>
<name>A0A1W2FA30_9SPHI</name>
<dbReference type="EMBL" id="FWYB01000029">
    <property type="protein sequence ID" value="SMD18744.1"/>
    <property type="molecule type" value="Genomic_DNA"/>
</dbReference>
<dbReference type="Proteomes" id="UP000192678">
    <property type="component" value="Unassembled WGS sequence"/>
</dbReference>
<gene>
    <name evidence="2" type="ORF">SAMN04488101_1292</name>
</gene>
<proteinExistence type="predicted"/>
<keyword evidence="3" id="KW-1185">Reference proteome</keyword>
<organism evidence="2 3">
    <name type="scientific">Pedobacter nyackensis</name>
    <dbReference type="NCBI Taxonomy" id="475255"/>
    <lineage>
        <taxon>Bacteria</taxon>
        <taxon>Pseudomonadati</taxon>
        <taxon>Bacteroidota</taxon>
        <taxon>Sphingobacteriia</taxon>
        <taxon>Sphingobacteriales</taxon>
        <taxon>Sphingobacteriaceae</taxon>
        <taxon>Pedobacter</taxon>
    </lineage>
</organism>
<reference evidence="2 3" key="1">
    <citation type="submission" date="2017-04" db="EMBL/GenBank/DDBJ databases">
        <authorList>
            <person name="Afonso C.L."/>
            <person name="Miller P.J."/>
            <person name="Scott M.A."/>
            <person name="Spackman E."/>
            <person name="Goraichik I."/>
            <person name="Dimitrov K.M."/>
            <person name="Suarez D.L."/>
            <person name="Swayne D.E."/>
        </authorList>
    </citation>
    <scope>NUCLEOTIDE SEQUENCE [LARGE SCALE GENOMIC DNA]</scope>
    <source>
        <strain evidence="2 3">DSM 19625</strain>
    </source>
</reference>
<dbReference type="PANTHER" id="PTHR38593">
    <property type="entry name" value="BLR2558 PROTEIN"/>
    <property type="match status" value="1"/>
</dbReference>
<protein>
    <submittedName>
        <fullName evidence="2">Predicted outer membrane protein</fullName>
    </submittedName>
</protein>
<accession>A0A1W2FA30</accession>
<sequence>MKPTRFHLLFMFIIAVSFQYCRPNPKAESGTDTKIPDSATLGNKIQGTMFIEQAARGAMLEIELGKLANEKADNPKVKDFGKLMAEEQGQILTSLNELSMIKGLTFPMSLSQHDKTQLEGMRKMETKYFEKLYMKMTMQNSRKYIELYQGTSRSPDAQISDFGKKYLPILERQLQKAFEAQETIRSHPK</sequence>
<dbReference type="Pfam" id="PF13628">
    <property type="entry name" value="DUF4142"/>
    <property type="match status" value="1"/>
</dbReference>
<dbReference type="OrthoDB" id="770843at2"/>
<evidence type="ECO:0000313" key="2">
    <source>
        <dbReference type="EMBL" id="SMD18744.1"/>
    </source>
</evidence>
<dbReference type="AlphaFoldDB" id="A0A1W2FA30"/>
<dbReference type="InterPro" id="IPR025419">
    <property type="entry name" value="DUF4142"/>
</dbReference>